<accession>A0A653LB92</accession>
<dbReference type="AlphaFoldDB" id="A0A653LB92"/>
<proteinExistence type="predicted"/>
<sequence length="37" mass="4160">MTLPLMAGFYGDVDYNFITRVFHILDTLANGNRKVGV</sequence>
<protein>
    <submittedName>
        <fullName evidence="1">Uncharacterized protein</fullName>
    </submittedName>
</protein>
<dbReference type="EMBL" id="CABWLC010000020">
    <property type="protein sequence ID" value="VXA88355.1"/>
    <property type="molecule type" value="Genomic_DNA"/>
</dbReference>
<gene>
    <name evidence="1" type="ORF">AERO8C_70049</name>
</gene>
<reference evidence="1 2" key="1">
    <citation type="submission" date="2019-10" db="EMBL/GenBank/DDBJ databases">
        <authorList>
            <person name="Karimi E."/>
        </authorList>
    </citation>
    <scope>NUCLEOTIDE SEQUENCE [LARGE SCALE GENOMIC DNA]</scope>
    <source>
        <strain evidence="1">Aeromonas sp. 8C</strain>
    </source>
</reference>
<evidence type="ECO:0000313" key="2">
    <source>
        <dbReference type="Proteomes" id="UP000439123"/>
    </source>
</evidence>
<dbReference type="Proteomes" id="UP000439123">
    <property type="component" value="Unassembled WGS sequence"/>
</dbReference>
<name>A0A653LB92_AERVE</name>
<evidence type="ECO:0000313" key="1">
    <source>
        <dbReference type="EMBL" id="VXA88355.1"/>
    </source>
</evidence>
<organism evidence="1 2">
    <name type="scientific">Aeromonas veronii</name>
    <dbReference type="NCBI Taxonomy" id="654"/>
    <lineage>
        <taxon>Bacteria</taxon>
        <taxon>Pseudomonadati</taxon>
        <taxon>Pseudomonadota</taxon>
        <taxon>Gammaproteobacteria</taxon>
        <taxon>Aeromonadales</taxon>
        <taxon>Aeromonadaceae</taxon>
        <taxon>Aeromonas</taxon>
    </lineage>
</organism>